<evidence type="ECO:0000313" key="2">
    <source>
        <dbReference type="EMBL" id="SDK26002.1"/>
    </source>
</evidence>
<gene>
    <name evidence="2" type="ORF">SAMN04488571_10625</name>
</gene>
<keyword evidence="1" id="KW-0472">Membrane</keyword>
<name>A0A1G9AF50_9EURY</name>
<dbReference type="InterPro" id="IPR040493">
    <property type="entry name" value="DUF5518"/>
</dbReference>
<feature type="transmembrane region" description="Helical" evidence="1">
    <location>
        <begin position="38"/>
        <end position="55"/>
    </location>
</feature>
<evidence type="ECO:0008006" key="4">
    <source>
        <dbReference type="Google" id="ProtNLM"/>
    </source>
</evidence>
<keyword evidence="3" id="KW-1185">Reference proteome</keyword>
<proteinExistence type="predicted"/>
<keyword evidence="1" id="KW-1133">Transmembrane helix</keyword>
<dbReference type="AlphaFoldDB" id="A0A1G9AF50"/>
<dbReference type="STRING" id="2200.GCA_001571405_00362"/>
<feature type="transmembrane region" description="Helical" evidence="1">
    <location>
        <begin position="190"/>
        <end position="208"/>
    </location>
</feature>
<feature type="transmembrane region" description="Helical" evidence="1">
    <location>
        <begin position="215"/>
        <end position="235"/>
    </location>
</feature>
<reference evidence="2 3" key="1">
    <citation type="submission" date="2016-10" db="EMBL/GenBank/DDBJ databases">
        <authorList>
            <person name="Varghese N."/>
            <person name="Submissions S."/>
        </authorList>
    </citation>
    <scope>NUCLEOTIDE SEQUENCE [LARGE SCALE GENOMIC DNA]</scope>
    <source>
        <strain evidence="2 3">DSM 2373</strain>
    </source>
</reference>
<evidence type="ECO:0000313" key="3">
    <source>
        <dbReference type="Proteomes" id="UP000326500"/>
    </source>
</evidence>
<feature type="transmembrane region" description="Helical" evidence="1">
    <location>
        <begin position="94"/>
        <end position="120"/>
    </location>
</feature>
<organism evidence="2 3">
    <name type="scientific">Methanoculleus thermophilus</name>
    <dbReference type="NCBI Taxonomy" id="2200"/>
    <lineage>
        <taxon>Archaea</taxon>
        <taxon>Methanobacteriati</taxon>
        <taxon>Methanobacteriota</taxon>
        <taxon>Stenosarchaea group</taxon>
        <taxon>Methanomicrobia</taxon>
        <taxon>Methanomicrobiales</taxon>
        <taxon>Methanomicrobiaceae</taxon>
        <taxon>Methanoculleus</taxon>
    </lineage>
</organism>
<feature type="transmembrane region" description="Helical" evidence="1">
    <location>
        <begin position="12"/>
        <end position="32"/>
    </location>
</feature>
<accession>A0A1G9AF50</accession>
<evidence type="ECO:0000256" key="1">
    <source>
        <dbReference type="SAM" id="Phobius"/>
    </source>
</evidence>
<feature type="transmembrane region" description="Helical" evidence="1">
    <location>
        <begin position="62"/>
        <end position="82"/>
    </location>
</feature>
<dbReference type="OrthoDB" id="107834at2157"/>
<dbReference type="Proteomes" id="UP000326500">
    <property type="component" value="Unassembled WGS sequence"/>
</dbReference>
<dbReference type="Pfam" id="PF17647">
    <property type="entry name" value="DUF5518"/>
    <property type="match status" value="1"/>
</dbReference>
<sequence length="260" mass="25492">MVSRAVARRFYGAVVGAAVIGAASLLGLLKVLPGSFEIVAFLFCGGLIAGLLTPGSVKDGAITGAVCGVLVALLAASTITLMSLVENNPQYPPFWMTFLFYALILTALLLPYSAVGGAGGTAVRNGIGRGGTADGHGRGRWLGIGIGTAVIAGSALVLVFIAPFVVIVPLAGGFIAGYSAGTRPEDGLEAGLVAALFGTGLFLLPMLWTASHGTGFAAGLAGMVAIALGLLFPLLGTAGGVAGAVARGSFGEGTGDGGAG</sequence>
<dbReference type="RefSeq" id="WP_066954575.1">
    <property type="nucleotide sequence ID" value="NZ_BCNX01000003.1"/>
</dbReference>
<keyword evidence="1" id="KW-0812">Transmembrane</keyword>
<protein>
    <recommendedName>
        <fullName evidence="4">DUF5518 domain-containing protein</fullName>
    </recommendedName>
</protein>
<feature type="transmembrane region" description="Helical" evidence="1">
    <location>
        <begin position="141"/>
        <end position="170"/>
    </location>
</feature>
<dbReference type="EMBL" id="FNFT01000006">
    <property type="protein sequence ID" value="SDK26002.1"/>
    <property type="molecule type" value="Genomic_DNA"/>
</dbReference>